<keyword evidence="2" id="KW-1185">Reference proteome</keyword>
<gene>
    <name evidence="1" type="primary">Acey_s0147.g2580</name>
    <name evidence="1" type="ORF">Y032_0147g2580</name>
</gene>
<name>A0A016T223_9BILA</name>
<organism evidence="1 2">
    <name type="scientific">Ancylostoma ceylanicum</name>
    <dbReference type="NCBI Taxonomy" id="53326"/>
    <lineage>
        <taxon>Eukaryota</taxon>
        <taxon>Metazoa</taxon>
        <taxon>Ecdysozoa</taxon>
        <taxon>Nematoda</taxon>
        <taxon>Chromadorea</taxon>
        <taxon>Rhabditida</taxon>
        <taxon>Rhabditina</taxon>
        <taxon>Rhabditomorpha</taxon>
        <taxon>Strongyloidea</taxon>
        <taxon>Ancylostomatidae</taxon>
        <taxon>Ancylostomatinae</taxon>
        <taxon>Ancylostoma</taxon>
    </lineage>
</organism>
<dbReference type="EMBL" id="JARK01001483">
    <property type="protein sequence ID" value="EYB96732.1"/>
    <property type="molecule type" value="Genomic_DNA"/>
</dbReference>
<dbReference type="Proteomes" id="UP000024635">
    <property type="component" value="Unassembled WGS sequence"/>
</dbReference>
<comment type="caution">
    <text evidence="1">The sequence shown here is derived from an EMBL/GenBank/DDBJ whole genome shotgun (WGS) entry which is preliminary data.</text>
</comment>
<accession>A0A016T223</accession>
<sequence length="93" mass="10316">MDAAASSDAATLVVPHLPVSRTMRPCKQNVGYYHSRSNVSSKKQTKYVLAEPCLQRTSFVTVCWVKSTCEVVDLIDRTRQDLSTNAAAVIWGR</sequence>
<dbReference type="AlphaFoldDB" id="A0A016T223"/>
<reference evidence="2" key="1">
    <citation type="journal article" date="2015" name="Nat. Genet.">
        <title>The genome and transcriptome of the zoonotic hookworm Ancylostoma ceylanicum identify infection-specific gene families.</title>
        <authorList>
            <person name="Schwarz E.M."/>
            <person name="Hu Y."/>
            <person name="Antoshechkin I."/>
            <person name="Miller M.M."/>
            <person name="Sternberg P.W."/>
            <person name="Aroian R.V."/>
        </authorList>
    </citation>
    <scope>NUCLEOTIDE SEQUENCE</scope>
    <source>
        <strain evidence="2">HY135</strain>
    </source>
</reference>
<evidence type="ECO:0000313" key="1">
    <source>
        <dbReference type="EMBL" id="EYB96732.1"/>
    </source>
</evidence>
<proteinExistence type="predicted"/>
<protein>
    <submittedName>
        <fullName evidence="1">Uncharacterized protein</fullName>
    </submittedName>
</protein>
<evidence type="ECO:0000313" key="2">
    <source>
        <dbReference type="Proteomes" id="UP000024635"/>
    </source>
</evidence>